<accession>A0A7J6M4N5</accession>
<evidence type="ECO:0000256" key="1">
    <source>
        <dbReference type="SAM" id="SignalP"/>
    </source>
</evidence>
<dbReference type="EMBL" id="JAAPAO010000232">
    <property type="protein sequence ID" value="KAF4666543.1"/>
    <property type="molecule type" value="Genomic_DNA"/>
</dbReference>
<keyword evidence="1" id="KW-0732">Signal</keyword>
<feature type="signal peptide" evidence="1">
    <location>
        <begin position="1"/>
        <end position="18"/>
    </location>
</feature>
<evidence type="ECO:0000313" key="3">
    <source>
        <dbReference type="Proteomes" id="UP000591131"/>
    </source>
</evidence>
<keyword evidence="3" id="KW-1185">Reference proteome</keyword>
<name>A0A7J6M4N5_PERCH</name>
<proteinExistence type="predicted"/>
<comment type="caution">
    <text evidence="2">The sequence shown here is derived from an EMBL/GenBank/DDBJ whole genome shotgun (WGS) entry which is preliminary data.</text>
</comment>
<sequence>MKFNAIKAMAILASLATASLWPSLWTKISETVKVKSDSTTGCTVTRIDDKGEDKFDINIRTSANGDMGFFELYEFSGGYHYRFDGRGKSVEVLVGKESVVGLDKNKKEDWEKMMSFIPPGIQKNVHKISSEGGCAAFASAIGNSGSLDSVSQHFHGLEPKITETMRRMEGKLTRSA</sequence>
<feature type="chain" id="PRO_5029703207" evidence="1">
    <location>
        <begin position="19"/>
        <end position="176"/>
    </location>
</feature>
<gene>
    <name evidence="2" type="ORF">FOL47_004042</name>
</gene>
<organism evidence="2 3">
    <name type="scientific">Perkinsus chesapeaki</name>
    <name type="common">Clam parasite</name>
    <name type="synonym">Perkinsus andrewsi</name>
    <dbReference type="NCBI Taxonomy" id="330153"/>
    <lineage>
        <taxon>Eukaryota</taxon>
        <taxon>Sar</taxon>
        <taxon>Alveolata</taxon>
        <taxon>Perkinsozoa</taxon>
        <taxon>Perkinsea</taxon>
        <taxon>Perkinsida</taxon>
        <taxon>Perkinsidae</taxon>
        <taxon>Perkinsus</taxon>
    </lineage>
</organism>
<protein>
    <submittedName>
        <fullName evidence="2">Uncharacterized protein</fullName>
    </submittedName>
</protein>
<evidence type="ECO:0000313" key="2">
    <source>
        <dbReference type="EMBL" id="KAF4666543.1"/>
    </source>
</evidence>
<reference evidence="2 3" key="1">
    <citation type="submission" date="2020-04" db="EMBL/GenBank/DDBJ databases">
        <title>Perkinsus chesapeaki whole genome sequence.</title>
        <authorList>
            <person name="Bogema D.R."/>
        </authorList>
    </citation>
    <scope>NUCLEOTIDE SEQUENCE [LARGE SCALE GENOMIC DNA]</scope>
    <source>
        <strain evidence="2">ATCC PRA-425</strain>
    </source>
</reference>
<dbReference type="Proteomes" id="UP000591131">
    <property type="component" value="Unassembled WGS sequence"/>
</dbReference>
<dbReference type="AlphaFoldDB" id="A0A7J6M4N5"/>